<reference evidence="2 3" key="1">
    <citation type="submission" date="2022-05" db="EMBL/GenBank/DDBJ databases">
        <title>A multi-omics perspective on studying reproductive biology in Daphnia sinensis.</title>
        <authorList>
            <person name="Jia J."/>
        </authorList>
    </citation>
    <scope>NUCLEOTIDE SEQUENCE [LARGE SCALE GENOMIC DNA]</scope>
    <source>
        <strain evidence="2 3">WSL</strain>
    </source>
</reference>
<sequence length="110" mass="12309">MDVEELVDEEVPPLVGDETHGSVPENELLNEQTTNPAATLHNYFYRTRSGKPYSKSLGLAAALSDLENTVNIPEKEVDEPQSFREAQQSKHAEKWMAAIGRCVQRRGVIE</sequence>
<dbReference type="AlphaFoldDB" id="A0AAD5LDW4"/>
<dbReference type="Proteomes" id="UP000820818">
    <property type="component" value="Linkage Group LG7"/>
</dbReference>
<name>A0AAD5LDW4_9CRUS</name>
<organism evidence="2 3">
    <name type="scientific">Daphnia sinensis</name>
    <dbReference type="NCBI Taxonomy" id="1820382"/>
    <lineage>
        <taxon>Eukaryota</taxon>
        <taxon>Metazoa</taxon>
        <taxon>Ecdysozoa</taxon>
        <taxon>Arthropoda</taxon>
        <taxon>Crustacea</taxon>
        <taxon>Branchiopoda</taxon>
        <taxon>Diplostraca</taxon>
        <taxon>Cladocera</taxon>
        <taxon>Anomopoda</taxon>
        <taxon>Daphniidae</taxon>
        <taxon>Daphnia</taxon>
        <taxon>Daphnia similis group</taxon>
    </lineage>
</organism>
<protein>
    <submittedName>
        <fullName evidence="2">Uncharacterized protein</fullName>
    </submittedName>
</protein>
<accession>A0AAD5LDW4</accession>
<dbReference type="EMBL" id="WJBH02000007">
    <property type="protein sequence ID" value="KAI9555903.1"/>
    <property type="molecule type" value="Genomic_DNA"/>
</dbReference>
<proteinExistence type="predicted"/>
<evidence type="ECO:0000313" key="2">
    <source>
        <dbReference type="EMBL" id="KAI9555903.1"/>
    </source>
</evidence>
<feature type="compositionally biased region" description="Acidic residues" evidence="1">
    <location>
        <begin position="1"/>
        <end position="11"/>
    </location>
</feature>
<gene>
    <name evidence="2" type="ORF">GHT06_018427</name>
</gene>
<feature type="region of interest" description="Disordered" evidence="1">
    <location>
        <begin position="1"/>
        <end position="35"/>
    </location>
</feature>
<comment type="caution">
    <text evidence="2">The sequence shown here is derived from an EMBL/GenBank/DDBJ whole genome shotgun (WGS) entry which is preliminary data.</text>
</comment>
<evidence type="ECO:0000256" key="1">
    <source>
        <dbReference type="SAM" id="MobiDB-lite"/>
    </source>
</evidence>
<keyword evidence="3" id="KW-1185">Reference proteome</keyword>
<evidence type="ECO:0000313" key="3">
    <source>
        <dbReference type="Proteomes" id="UP000820818"/>
    </source>
</evidence>